<gene>
    <name evidence="2" type="ORF">H3963_03875</name>
</gene>
<dbReference type="RefSeq" id="WP_063964204.1">
    <property type="nucleotide sequence ID" value="NZ_CP064467.1"/>
</dbReference>
<dbReference type="InterPro" id="IPR006490">
    <property type="entry name" value="Maj_tail_phi13"/>
</dbReference>
<sequence length="219" mass="23906">MTETVKTSSTLIGFEKVYVGIYNNNGDLQEILEWKDDHGGTVNMKIAGLDADELRVRASNKFVWISKKGTGDVKVEFETFNPPYEDMMTILGRTKDQHNIHWAGEDTNPPYVSLLAVSSNLVGEKAYLGLPKGKLGANDTEFATTEAKQKEPKNTKLSGTFVDKVIEGKSRVFGSCFGEDKFDKFKELIIGTVDSKSSKAVGSSLSSTSSSTGSQSVSR</sequence>
<organism evidence="2 3">
    <name type="scientific">Staphylococcus epidermidis</name>
    <dbReference type="NCBI Taxonomy" id="1282"/>
    <lineage>
        <taxon>Bacteria</taxon>
        <taxon>Bacillati</taxon>
        <taxon>Bacillota</taxon>
        <taxon>Bacilli</taxon>
        <taxon>Bacillales</taxon>
        <taxon>Staphylococcaceae</taxon>
        <taxon>Staphylococcus</taxon>
    </lineage>
</organism>
<evidence type="ECO:0000313" key="2">
    <source>
        <dbReference type="EMBL" id="MBF2229597.1"/>
    </source>
</evidence>
<feature type="region of interest" description="Disordered" evidence="1">
    <location>
        <begin position="196"/>
        <end position="219"/>
    </location>
</feature>
<comment type="caution">
    <text evidence="2">The sequence shown here is derived from an EMBL/GenBank/DDBJ whole genome shotgun (WGS) entry which is preliminary data.</text>
</comment>
<dbReference type="Pfam" id="PF04630">
    <property type="entry name" value="Phage_TTP_1"/>
    <property type="match status" value="1"/>
</dbReference>
<dbReference type="EMBL" id="JACGQI010000003">
    <property type="protein sequence ID" value="MBF2229597.1"/>
    <property type="molecule type" value="Genomic_DNA"/>
</dbReference>
<dbReference type="AlphaFoldDB" id="A0A8X8G1E9"/>
<feature type="compositionally biased region" description="Low complexity" evidence="1">
    <location>
        <begin position="198"/>
        <end position="219"/>
    </location>
</feature>
<evidence type="ECO:0000256" key="1">
    <source>
        <dbReference type="SAM" id="MobiDB-lite"/>
    </source>
</evidence>
<reference evidence="2" key="1">
    <citation type="submission" date="2020-08" db="EMBL/GenBank/DDBJ databases">
        <title>Changes in the skin microbiome associated with squamous cell carcinoma in transplant recipients.</title>
        <authorList>
            <person name="Zaugg J."/>
            <person name="Krueger A."/>
            <person name="Lachner N."/>
        </authorList>
    </citation>
    <scope>NUCLEOTIDE SEQUENCE</scope>
    <source>
        <strain evidence="2">R5988</strain>
    </source>
</reference>
<proteinExistence type="predicted"/>
<dbReference type="NCBIfam" id="TIGR01603">
    <property type="entry name" value="maj_tail_phi13"/>
    <property type="match status" value="1"/>
</dbReference>
<protein>
    <submittedName>
        <fullName evidence="2">Phage tail protein</fullName>
    </submittedName>
</protein>
<accession>A0A8X8G1E9</accession>
<name>A0A8X8G1E9_STAEP</name>
<dbReference type="Proteomes" id="UP000648077">
    <property type="component" value="Unassembled WGS sequence"/>
</dbReference>
<dbReference type="InterPro" id="IPR006724">
    <property type="entry name" value="Phage_TTP"/>
</dbReference>
<evidence type="ECO:0000313" key="3">
    <source>
        <dbReference type="Proteomes" id="UP000648077"/>
    </source>
</evidence>